<name>S2JP22_MUCC1</name>
<dbReference type="Proteomes" id="UP000014254">
    <property type="component" value="Unassembled WGS sequence"/>
</dbReference>
<keyword evidence="2" id="KW-1185">Reference proteome</keyword>
<proteinExistence type="predicted"/>
<dbReference type="EMBL" id="KE124041">
    <property type="protein sequence ID" value="EPB84353.1"/>
    <property type="molecule type" value="Genomic_DNA"/>
</dbReference>
<accession>S2JP22</accession>
<sequence>MNQEEQQLHLVQGPVLIVYYNDIFDQDENSFVQALLLTRTFPLLNEYNANNARRILLEEYHISSTYDYLFPPDVQVLRVTDLVRQHNIIVVRGEFYTILNVVRPDVCLVVGSCLARSIFGRNTTYGSSEAPIQWDDDDAVPELFLSISSTSIYNPVHSLLHHVW</sequence>
<reference evidence="2" key="1">
    <citation type="submission" date="2013-05" db="EMBL/GenBank/DDBJ databases">
        <title>The Genome sequence of Mucor circinelloides f. circinelloides 1006PhL.</title>
        <authorList>
            <consortium name="The Broad Institute Genomics Platform"/>
            <person name="Cuomo C."/>
            <person name="Earl A."/>
            <person name="Findley K."/>
            <person name="Lee S.C."/>
            <person name="Walker B."/>
            <person name="Young S."/>
            <person name="Zeng Q."/>
            <person name="Gargeya S."/>
            <person name="Fitzgerald M."/>
            <person name="Haas B."/>
            <person name="Abouelleil A."/>
            <person name="Allen A.W."/>
            <person name="Alvarado L."/>
            <person name="Arachchi H.M."/>
            <person name="Berlin A.M."/>
            <person name="Chapman S.B."/>
            <person name="Gainer-Dewar J."/>
            <person name="Goldberg J."/>
            <person name="Griggs A."/>
            <person name="Gujja S."/>
            <person name="Hansen M."/>
            <person name="Howarth C."/>
            <person name="Imamovic A."/>
            <person name="Ireland A."/>
            <person name="Larimer J."/>
            <person name="McCowan C."/>
            <person name="Murphy C."/>
            <person name="Pearson M."/>
            <person name="Poon T.W."/>
            <person name="Priest M."/>
            <person name="Roberts A."/>
            <person name="Saif S."/>
            <person name="Shea T."/>
            <person name="Sisk P."/>
            <person name="Sykes S."/>
            <person name="Wortman J."/>
            <person name="Nusbaum C."/>
            <person name="Birren B."/>
        </authorList>
    </citation>
    <scope>NUCLEOTIDE SEQUENCE [LARGE SCALE GENOMIC DNA]</scope>
    <source>
        <strain evidence="2">1006PhL</strain>
    </source>
</reference>
<dbReference type="AlphaFoldDB" id="S2JP22"/>
<dbReference type="VEuPathDB" id="FungiDB:HMPREF1544_08872"/>
<protein>
    <submittedName>
        <fullName evidence="1">Uncharacterized protein</fullName>
    </submittedName>
</protein>
<evidence type="ECO:0000313" key="1">
    <source>
        <dbReference type="EMBL" id="EPB84353.1"/>
    </source>
</evidence>
<organism evidence="1 2">
    <name type="scientific">Mucor circinelloides f. circinelloides (strain 1006PhL)</name>
    <name type="common">Mucormycosis agent</name>
    <name type="synonym">Calyptromyces circinelloides</name>
    <dbReference type="NCBI Taxonomy" id="1220926"/>
    <lineage>
        <taxon>Eukaryota</taxon>
        <taxon>Fungi</taxon>
        <taxon>Fungi incertae sedis</taxon>
        <taxon>Mucoromycota</taxon>
        <taxon>Mucoromycotina</taxon>
        <taxon>Mucoromycetes</taxon>
        <taxon>Mucorales</taxon>
        <taxon>Mucorineae</taxon>
        <taxon>Mucoraceae</taxon>
        <taxon>Mucor</taxon>
    </lineage>
</organism>
<gene>
    <name evidence="1" type="ORF">HMPREF1544_08872</name>
</gene>
<evidence type="ECO:0000313" key="2">
    <source>
        <dbReference type="Proteomes" id="UP000014254"/>
    </source>
</evidence>
<dbReference type="InParanoid" id="S2JP22"/>
<dbReference type="OrthoDB" id="10270291at2759"/>